<evidence type="ECO:0000256" key="1">
    <source>
        <dbReference type="SAM" id="SignalP"/>
    </source>
</evidence>
<dbReference type="Pfam" id="PF10102">
    <property type="entry name" value="DUF2341"/>
    <property type="match status" value="1"/>
</dbReference>
<sequence>MRLVMQVLVAVTAALACLAFSPGTAFAEWPVQSCSHRHRIPVTITATGGGHTSETRIDLVDANFPASYAFTAAGNDVRVFRANDLTPVDFVVTGWDGATRSATIYVRLPTIPSGTSELVYIYIGDTAIGSAETASAVFPNVGVRLHSKISSANPTSPATALSFFQSAAVDVDNSVRPSVTGLNNRSLGGSNSNFGWCVSAVLNVTPATAGLWEFRYGGDFGRGGHLYVAGQELEEQWNDNLWWAGNYANTGETLEGSITLPAGWHRYEALGFEDCCDGPVGFQARAPGGAWQDLSSSNFDLRASQCVAETATVSVGTAESCVIDLVTTKSSVIDASSSSNFAIPGSIVRYNVEVENQGQEVDTSTLVITDLFPAEVALVTSGAGAFVFTDGPVSSGLSFTYGGPASTTDSVEFSVDGTDYSYIPASPVDASVTHVRFRPTGAMSPNQAGSKPSFSVSLLGQIL</sequence>
<accession>A0A848QPT1</accession>
<evidence type="ECO:0000313" key="4">
    <source>
        <dbReference type="Proteomes" id="UP000561181"/>
    </source>
</evidence>
<proteinExistence type="predicted"/>
<evidence type="ECO:0000313" key="3">
    <source>
        <dbReference type="EMBL" id="NMW32145.1"/>
    </source>
</evidence>
<feature type="signal peptide" evidence="1">
    <location>
        <begin position="1"/>
        <end position="27"/>
    </location>
</feature>
<name>A0A848QPT1_9SPHN</name>
<feature type="chain" id="PRO_5032699540" evidence="1">
    <location>
        <begin position="28"/>
        <end position="463"/>
    </location>
</feature>
<dbReference type="NCBIfam" id="NF038118">
    <property type="entry name" value="PEP_CTERM_CCXG"/>
    <property type="match status" value="1"/>
</dbReference>
<dbReference type="EMBL" id="JABCRE010000003">
    <property type="protein sequence ID" value="NMW32145.1"/>
    <property type="molecule type" value="Genomic_DNA"/>
</dbReference>
<feature type="domain" description="DUF2341" evidence="2">
    <location>
        <begin position="74"/>
        <end position="138"/>
    </location>
</feature>
<gene>
    <name evidence="3" type="ORF">HKD42_08740</name>
</gene>
<dbReference type="RefSeq" id="WP_170012532.1">
    <property type="nucleotide sequence ID" value="NZ_JABCRE010000003.1"/>
</dbReference>
<keyword evidence="4" id="KW-1185">Reference proteome</keyword>
<keyword evidence="1" id="KW-0732">Signal</keyword>
<protein>
    <submittedName>
        <fullName evidence="3">DUF2341 domain-containing protein</fullName>
    </submittedName>
</protein>
<dbReference type="Proteomes" id="UP000561181">
    <property type="component" value="Unassembled WGS sequence"/>
</dbReference>
<dbReference type="AlphaFoldDB" id="A0A848QPT1"/>
<dbReference type="PROSITE" id="PS51257">
    <property type="entry name" value="PROKAR_LIPOPROTEIN"/>
    <property type="match status" value="1"/>
</dbReference>
<reference evidence="3 4" key="1">
    <citation type="submission" date="2020-04" db="EMBL/GenBank/DDBJ databases">
        <authorList>
            <person name="Liu A."/>
        </authorList>
    </citation>
    <scope>NUCLEOTIDE SEQUENCE [LARGE SCALE GENOMIC DNA]</scope>
    <source>
        <strain evidence="3 4">RZ02</strain>
    </source>
</reference>
<comment type="caution">
    <text evidence="3">The sequence shown here is derived from an EMBL/GenBank/DDBJ whole genome shotgun (WGS) entry which is preliminary data.</text>
</comment>
<organism evidence="3 4">
    <name type="scientific">Pontixanthobacter rizhaonensis</name>
    <dbReference type="NCBI Taxonomy" id="2730337"/>
    <lineage>
        <taxon>Bacteria</taxon>
        <taxon>Pseudomonadati</taxon>
        <taxon>Pseudomonadota</taxon>
        <taxon>Alphaproteobacteria</taxon>
        <taxon>Sphingomonadales</taxon>
        <taxon>Erythrobacteraceae</taxon>
        <taxon>Pontixanthobacter</taxon>
    </lineage>
</organism>
<evidence type="ECO:0000259" key="2">
    <source>
        <dbReference type="Pfam" id="PF10102"/>
    </source>
</evidence>
<dbReference type="InterPro" id="IPR018765">
    <property type="entry name" value="DUF2341"/>
</dbReference>